<name>A0ABW5J843_9BACT</name>
<evidence type="ECO:0000313" key="2">
    <source>
        <dbReference type="Proteomes" id="UP001597510"/>
    </source>
</evidence>
<protein>
    <submittedName>
        <fullName evidence="1">Uncharacterized protein</fullName>
    </submittedName>
</protein>
<dbReference type="Proteomes" id="UP001597510">
    <property type="component" value="Unassembled WGS sequence"/>
</dbReference>
<proteinExistence type="predicted"/>
<accession>A0ABW5J843</accession>
<dbReference type="EMBL" id="JBHULC010000014">
    <property type="protein sequence ID" value="MFD2522194.1"/>
    <property type="molecule type" value="Genomic_DNA"/>
</dbReference>
<organism evidence="1 2">
    <name type="scientific">Emticicia soli</name>
    <dbReference type="NCBI Taxonomy" id="2027878"/>
    <lineage>
        <taxon>Bacteria</taxon>
        <taxon>Pseudomonadati</taxon>
        <taxon>Bacteroidota</taxon>
        <taxon>Cytophagia</taxon>
        <taxon>Cytophagales</taxon>
        <taxon>Leadbetterellaceae</taxon>
        <taxon>Emticicia</taxon>
    </lineage>
</organism>
<sequence length="113" mass="13336">MIDFGNNAREFTHHYKIIIENEISLEEVLELLNKYTYEALVQFNPEKVGTLGYSSHYFFQEKVEKGTYSLECDIIDFTIQKTAIEAYLYNNTHSKIYVKLFSVYENVKDNNNT</sequence>
<gene>
    <name evidence="1" type="ORF">ACFSR2_14935</name>
</gene>
<comment type="caution">
    <text evidence="1">The sequence shown here is derived from an EMBL/GenBank/DDBJ whole genome shotgun (WGS) entry which is preliminary data.</text>
</comment>
<keyword evidence="2" id="KW-1185">Reference proteome</keyword>
<dbReference type="RefSeq" id="WP_340240468.1">
    <property type="nucleotide sequence ID" value="NZ_JBBEWC010000021.1"/>
</dbReference>
<reference evidence="2" key="1">
    <citation type="journal article" date="2019" name="Int. J. Syst. Evol. Microbiol.">
        <title>The Global Catalogue of Microorganisms (GCM) 10K type strain sequencing project: providing services to taxonomists for standard genome sequencing and annotation.</title>
        <authorList>
            <consortium name="The Broad Institute Genomics Platform"/>
            <consortium name="The Broad Institute Genome Sequencing Center for Infectious Disease"/>
            <person name="Wu L."/>
            <person name="Ma J."/>
        </authorList>
    </citation>
    <scope>NUCLEOTIDE SEQUENCE [LARGE SCALE GENOMIC DNA]</scope>
    <source>
        <strain evidence="2">KCTC 52344</strain>
    </source>
</reference>
<evidence type="ECO:0000313" key="1">
    <source>
        <dbReference type="EMBL" id="MFD2522194.1"/>
    </source>
</evidence>